<organism evidence="2">
    <name type="scientific">Tanacetum cinerariifolium</name>
    <name type="common">Dalmatian daisy</name>
    <name type="synonym">Chrysanthemum cinerariifolium</name>
    <dbReference type="NCBI Taxonomy" id="118510"/>
    <lineage>
        <taxon>Eukaryota</taxon>
        <taxon>Viridiplantae</taxon>
        <taxon>Streptophyta</taxon>
        <taxon>Embryophyta</taxon>
        <taxon>Tracheophyta</taxon>
        <taxon>Spermatophyta</taxon>
        <taxon>Magnoliopsida</taxon>
        <taxon>eudicotyledons</taxon>
        <taxon>Gunneridae</taxon>
        <taxon>Pentapetalae</taxon>
        <taxon>asterids</taxon>
        <taxon>campanulids</taxon>
        <taxon>Asterales</taxon>
        <taxon>Asteraceae</taxon>
        <taxon>Asteroideae</taxon>
        <taxon>Anthemideae</taxon>
        <taxon>Anthemidinae</taxon>
        <taxon>Tanacetum</taxon>
    </lineage>
</organism>
<gene>
    <name evidence="2" type="ORF">Tci_653435</name>
</gene>
<dbReference type="AlphaFoldDB" id="A0A699KCV1"/>
<comment type="caution">
    <text evidence="2">The sequence shown here is derived from an EMBL/GenBank/DDBJ whole genome shotgun (WGS) entry which is preliminary data.</text>
</comment>
<sequence length="259" mass="29177">MSLTFADTHNVVSYLTKSDASEGFNQVIDFLNGSYIKYALTVNLIIYVSCIKQIWNTIVKKDNDVTRVMGYEKPSTKLTFYKSFFSSQWKFLIHTILQSMSVKRTSWNEFSSAMASSVIFLSTGRKFNFSKSIFDSLVRNVESTSKFYMYPRFIQLLIRRQLGELSTHTTKYTSLALTQKVFANMKRVGKGFSGVETPLFEGMIVEQVIKEGGAEEEHVEDDIAAQGDDTIVQGDAAQEPSIPSPTPPTPPTQQPQDLP</sequence>
<evidence type="ECO:0008006" key="3">
    <source>
        <dbReference type="Google" id="ProtNLM"/>
    </source>
</evidence>
<name>A0A699KCV1_TANCI</name>
<proteinExistence type="predicted"/>
<dbReference type="EMBL" id="BKCJ010493113">
    <property type="protein sequence ID" value="GFA81463.1"/>
    <property type="molecule type" value="Genomic_DNA"/>
</dbReference>
<feature type="compositionally biased region" description="Pro residues" evidence="1">
    <location>
        <begin position="242"/>
        <end position="259"/>
    </location>
</feature>
<evidence type="ECO:0000313" key="2">
    <source>
        <dbReference type="EMBL" id="GFA81463.1"/>
    </source>
</evidence>
<accession>A0A699KCV1</accession>
<feature type="region of interest" description="Disordered" evidence="1">
    <location>
        <begin position="225"/>
        <end position="259"/>
    </location>
</feature>
<evidence type="ECO:0000256" key="1">
    <source>
        <dbReference type="SAM" id="MobiDB-lite"/>
    </source>
</evidence>
<protein>
    <recommendedName>
        <fullName evidence="3">Glutamic acid-rich protein-like</fullName>
    </recommendedName>
</protein>
<reference evidence="2" key="1">
    <citation type="journal article" date="2019" name="Sci. Rep.">
        <title>Draft genome of Tanacetum cinerariifolium, the natural source of mosquito coil.</title>
        <authorList>
            <person name="Yamashiro T."/>
            <person name="Shiraishi A."/>
            <person name="Satake H."/>
            <person name="Nakayama K."/>
        </authorList>
    </citation>
    <scope>NUCLEOTIDE SEQUENCE</scope>
</reference>